<dbReference type="AlphaFoldDB" id="A0AAN4VTC1"/>
<keyword evidence="1" id="KW-0732">Signal</keyword>
<accession>A0AAN4VTC1</accession>
<organism evidence="3 4">
    <name type="scientific">Persicobacter diffluens</name>
    <dbReference type="NCBI Taxonomy" id="981"/>
    <lineage>
        <taxon>Bacteria</taxon>
        <taxon>Pseudomonadati</taxon>
        <taxon>Bacteroidota</taxon>
        <taxon>Cytophagia</taxon>
        <taxon>Cytophagales</taxon>
        <taxon>Persicobacteraceae</taxon>
        <taxon>Persicobacter</taxon>
    </lineage>
</organism>
<comment type="caution">
    <text evidence="3">The sequence shown here is derived from an EMBL/GenBank/DDBJ whole genome shotgun (WGS) entry which is preliminary data.</text>
</comment>
<proteinExistence type="predicted"/>
<sequence>MKNYYLLLGMLAALWSAPAYAQEEGESKFEVKAQIRPRAEFRNGSHGLKPEGADPAFFINNRARLSAYYTDASGKLKVGMSGQNVSVWGATPQTEMEGSFMLNEAWAEYAVSNAVAFKIGRQQAAYDDDRILGTLDWHDMFLTKVELNDFQAHLGLAYSQNGENKFDNLYTPSGQPYKSMQYLWTSYQFSEQLSATALFMNLGFQKMDADGPVSGLNNLQTVGTNWTYKNNGWMVYATYYHQFGNNNGVENVNANLAAVKVAYNAQGSAWTFTGGLDYVSGNDGEVVDIVDDNGIATGEQRVVPVEGNKSFDPLFGTHHKFYGFMDYFYVGNHGGSVGLFDKNIGTTYKVNPKLAITGTLHHFNSAASIKNEQGGSESTYLGTELDLSFAYKVAKDVTLVGGFSQMFAGEQMELLYPTGNSSNGQNWAWLSVNINPTIFATTFK</sequence>
<dbReference type="SUPFAM" id="SSF56935">
    <property type="entry name" value="Porins"/>
    <property type="match status" value="1"/>
</dbReference>
<feature type="chain" id="PRO_5042852176" description="Alginate export domain-containing protein" evidence="1">
    <location>
        <begin position="22"/>
        <end position="444"/>
    </location>
</feature>
<evidence type="ECO:0000313" key="3">
    <source>
        <dbReference type="EMBL" id="GJM59616.1"/>
    </source>
</evidence>
<protein>
    <recommendedName>
        <fullName evidence="2">Alginate export domain-containing protein</fullName>
    </recommendedName>
</protein>
<feature type="domain" description="Alginate export" evidence="2">
    <location>
        <begin position="101"/>
        <end position="411"/>
    </location>
</feature>
<reference evidence="3 4" key="1">
    <citation type="submission" date="2021-12" db="EMBL/GenBank/DDBJ databases">
        <title>Genome sequencing of bacteria with rrn-lacking chromosome and rrn-plasmid.</title>
        <authorList>
            <person name="Anda M."/>
            <person name="Iwasaki W."/>
        </authorList>
    </citation>
    <scope>NUCLEOTIDE SEQUENCE [LARGE SCALE GENOMIC DNA]</scope>
    <source>
        <strain evidence="3 4">NBRC 15940</strain>
    </source>
</reference>
<dbReference type="RefSeq" id="WP_338235621.1">
    <property type="nucleotide sequence ID" value="NZ_BQKE01000001.1"/>
</dbReference>
<dbReference type="Pfam" id="PF13372">
    <property type="entry name" value="Alginate_exp"/>
    <property type="match status" value="1"/>
</dbReference>
<gene>
    <name evidence="3" type="ORF">PEDI_01680</name>
</gene>
<feature type="signal peptide" evidence="1">
    <location>
        <begin position="1"/>
        <end position="21"/>
    </location>
</feature>
<evidence type="ECO:0000256" key="1">
    <source>
        <dbReference type="SAM" id="SignalP"/>
    </source>
</evidence>
<keyword evidence="4" id="KW-1185">Reference proteome</keyword>
<dbReference type="Proteomes" id="UP001310022">
    <property type="component" value="Unassembled WGS sequence"/>
</dbReference>
<dbReference type="EMBL" id="BQKE01000001">
    <property type="protein sequence ID" value="GJM59616.1"/>
    <property type="molecule type" value="Genomic_DNA"/>
</dbReference>
<evidence type="ECO:0000259" key="2">
    <source>
        <dbReference type="Pfam" id="PF13372"/>
    </source>
</evidence>
<name>A0AAN4VTC1_9BACT</name>
<dbReference type="InterPro" id="IPR025388">
    <property type="entry name" value="Alginate_export_dom"/>
</dbReference>
<evidence type="ECO:0000313" key="4">
    <source>
        <dbReference type="Proteomes" id="UP001310022"/>
    </source>
</evidence>